<dbReference type="AlphaFoldDB" id="A0A9P4JXY3"/>
<evidence type="ECO:0000313" key="3">
    <source>
        <dbReference type="EMBL" id="KAF2204553.1"/>
    </source>
</evidence>
<keyword evidence="1" id="KW-0472">Membrane</keyword>
<keyword evidence="2" id="KW-0732">Signal</keyword>
<name>A0A9P4JXY3_9PLEO</name>
<dbReference type="OrthoDB" id="3438213at2759"/>
<reference evidence="3" key="1">
    <citation type="journal article" date="2020" name="Stud. Mycol.">
        <title>101 Dothideomycetes genomes: a test case for predicting lifestyles and emergence of pathogens.</title>
        <authorList>
            <person name="Haridas S."/>
            <person name="Albert R."/>
            <person name="Binder M."/>
            <person name="Bloem J."/>
            <person name="Labutti K."/>
            <person name="Salamov A."/>
            <person name="Andreopoulos B."/>
            <person name="Baker S."/>
            <person name="Barry K."/>
            <person name="Bills G."/>
            <person name="Bluhm B."/>
            <person name="Cannon C."/>
            <person name="Castanera R."/>
            <person name="Culley D."/>
            <person name="Daum C."/>
            <person name="Ezra D."/>
            <person name="Gonzalez J."/>
            <person name="Henrissat B."/>
            <person name="Kuo A."/>
            <person name="Liang C."/>
            <person name="Lipzen A."/>
            <person name="Lutzoni F."/>
            <person name="Magnuson J."/>
            <person name="Mondo S."/>
            <person name="Nolan M."/>
            <person name="Ohm R."/>
            <person name="Pangilinan J."/>
            <person name="Park H.-J."/>
            <person name="Ramirez L."/>
            <person name="Alfaro M."/>
            <person name="Sun H."/>
            <person name="Tritt A."/>
            <person name="Yoshinaga Y."/>
            <person name="Zwiers L.-H."/>
            <person name="Turgeon B."/>
            <person name="Goodwin S."/>
            <person name="Spatafora J."/>
            <person name="Crous P."/>
            <person name="Grigoriev I."/>
        </authorList>
    </citation>
    <scope>NUCLEOTIDE SEQUENCE</scope>
    <source>
        <strain evidence="3">ATCC 74209</strain>
    </source>
</reference>
<gene>
    <name evidence="3" type="ORF">GQ43DRAFT_437797</name>
</gene>
<feature type="signal peptide" evidence="2">
    <location>
        <begin position="1"/>
        <end position="22"/>
    </location>
</feature>
<evidence type="ECO:0000256" key="2">
    <source>
        <dbReference type="SAM" id="SignalP"/>
    </source>
</evidence>
<accession>A0A9P4JXY3</accession>
<dbReference type="EMBL" id="ML993873">
    <property type="protein sequence ID" value="KAF2204553.1"/>
    <property type="molecule type" value="Genomic_DNA"/>
</dbReference>
<comment type="caution">
    <text evidence="3">The sequence shown here is derived from an EMBL/GenBank/DDBJ whole genome shotgun (WGS) entry which is preliminary data.</text>
</comment>
<sequence>MLHTFLPTLLLLSFSLIHPTTADILLRQNTQNPTIPTNPNSPSCLLYAHIANLSTIASNSTYRSAYLQLSPSGSIAVARVLNSAALALPPMMRNASLNLECGNWSEIAVVEAERNFTRGIVGEFGGLVGNPQEIKAGVELIGIMIAILGMFGGVWCFMP</sequence>
<evidence type="ECO:0000313" key="4">
    <source>
        <dbReference type="Proteomes" id="UP000799536"/>
    </source>
</evidence>
<keyword evidence="4" id="KW-1185">Reference proteome</keyword>
<dbReference type="Proteomes" id="UP000799536">
    <property type="component" value="Unassembled WGS sequence"/>
</dbReference>
<evidence type="ECO:0000256" key="1">
    <source>
        <dbReference type="SAM" id="Phobius"/>
    </source>
</evidence>
<proteinExistence type="predicted"/>
<protein>
    <submittedName>
        <fullName evidence="3">Uncharacterized protein</fullName>
    </submittedName>
</protein>
<organism evidence="3 4">
    <name type="scientific">Delitschia confertaspora ATCC 74209</name>
    <dbReference type="NCBI Taxonomy" id="1513339"/>
    <lineage>
        <taxon>Eukaryota</taxon>
        <taxon>Fungi</taxon>
        <taxon>Dikarya</taxon>
        <taxon>Ascomycota</taxon>
        <taxon>Pezizomycotina</taxon>
        <taxon>Dothideomycetes</taxon>
        <taxon>Pleosporomycetidae</taxon>
        <taxon>Pleosporales</taxon>
        <taxon>Delitschiaceae</taxon>
        <taxon>Delitschia</taxon>
    </lineage>
</organism>
<keyword evidence="1" id="KW-1133">Transmembrane helix</keyword>
<keyword evidence="1" id="KW-0812">Transmembrane</keyword>
<feature type="transmembrane region" description="Helical" evidence="1">
    <location>
        <begin position="140"/>
        <end position="158"/>
    </location>
</feature>
<feature type="chain" id="PRO_5040497003" evidence="2">
    <location>
        <begin position="23"/>
        <end position="159"/>
    </location>
</feature>